<comment type="subcellular location">
    <subcellularLocation>
        <location evidence="2">Cell membrane</location>
        <topology evidence="2">Multi-pass membrane protein</topology>
    </subcellularLocation>
</comment>
<sequence>MMAFFSRWFTLQFLFMTAVAIALFIVLGEPNERNWSPLWEQHFEGAPILVFIMIIITTAAFLTALWMTITILLRDSQASRLLKKANKHELQEKQIKRSPRLLRKSLRQTQTLIETQRKSLQKLSEQRTATVDEVTQERIIAERQHLARELHDSVSQQLFAASMLLSALTEQEDIPDKTLLQVEHIVQQAQLEMRALLLHLRPVALKNKTLAQGLEELIVELQQKVYFPIDYHIEEIALSRAEEDHLFRIAQEALSNTLRHAKATELELSFIERNNTAILRIQDNGVGFDLARDKTTSYGLQNIAERAVEIGCIYNIVSVPGEGTMIEVKTQLGDRI</sequence>
<dbReference type="InterPro" id="IPR003594">
    <property type="entry name" value="HATPase_dom"/>
</dbReference>
<dbReference type="GO" id="GO:0000155">
    <property type="term" value="F:phosphorelay sensor kinase activity"/>
    <property type="evidence" value="ECO:0007669"/>
    <property type="project" value="InterPro"/>
</dbReference>
<dbReference type="Gene3D" id="1.20.5.1930">
    <property type="match status" value="1"/>
</dbReference>
<dbReference type="Pfam" id="PF07730">
    <property type="entry name" value="HisKA_3"/>
    <property type="match status" value="1"/>
</dbReference>
<dbReference type="PANTHER" id="PTHR24421">
    <property type="entry name" value="NITRATE/NITRITE SENSOR PROTEIN NARX-RELATED"/>
    <property type="match status" value="1"/>
</dbReference>
<dbReference type="Pfam" id="PF02518">
    <property type="entry name" value="HATPase_c"/>
    <property type="match status" value="1"/>
</dbReference>
<keyword evidence="9" id="KW-0902">Two-component regulatory system</keyword>
<evidence type="ECO:0000259" key="12">
    <source>
        <dbReference type="Pfam" id="PF02518"/>
    </source>
</evidence>
<dbReference type="AlphaFoldDB" id="A0A078MBE5"/>
<evidence type="ECO:0000256" key="8">
    <source>
        <dbReference type="ARBA" id="ARBA00022989"/>
    </source>
</evidence>
<dbReference type="SUPFAM" id="SSF55874">
    <property type="entry name" value="ATPase domain of HSP90 chaperone/DNA topoisomerase II/histidine kinase"/>
    <property type="match status" value="1"/>
</dbReference>
<dbReference type="EMBL" id="LN483076">
    <property type="protein sequence ID" value="CEA04693.1"/>
    <property type="molecule type" value="Genomic_DNA"/>
</dbReference>
<feature type="domain" description="Histidine kinase/HSP90-like ATPase" evidence="12">
    <location>
        <begin position="242"/>
        <end position="330"/>
    </location>
</feature>
<gene>
    <name evidence="14" type="primary">liaS_2</name>
    <name evidence="14" type="ORF">BN1050_02091</name>
</gene>
<organism evidence="14">
    <name type="scientific">Metalysinibacillus saudimassiliensis</name>
    <dbReference type="NCBI Taxonomy" id="1461583"/>
    <lineage>
        <taxon>Bacteria</taxon>
        <taxon>Bacillati</taxon>
        <taxon>Bacillota</taxon>
        <taxon>Bacilli</taxon>
        <taxon>Bacillales</taxon>
        <taxon>Caryophanaceae</taxon>
        <taxon>Metalysinibacillus</taxon>
    </lineage>
</organism>
<dbReference type="InterPro" id="IPR036890">
    <property type="entry name" value="HATPase_C_sf"/>
</dbReference>
<dbReference type="EC" id="2.7.13.3" evidence="3"/>
<feature type="domain" description="Signal transduction histidine kinase subgroup 3 dimerisation and phosphoacceptor" evidence="13">
    <location>
        <begin position="142"/>
        <end position="205"/>
    </location>
</feature>
<comment type="catalytic activity">
    <reaction evidence="1">
        <text>ATP + protein L-histidine = ADP + protein N-phospho-L-histidine.</text>
        <dbReference type="EC" id="2.7.13.3"/>
    </reaction>
</comment>
<evidence type="ECO:0000256" key="4">
    <source>
        <dbReference type="ARBA" id="ARBA00022475"/>
    </source>
</evidence>
<evidence type="ECO:0000256" key="3">
    <source>
        <dbReference type="ARBA" id="ARBA00012438"/>
    </source>
</evidence>
<dbReference type="PANTHER" id="PTHR24421:SF37">
    <property type="entry name" value="SENSOR HISTIDINE KINASE NARS"/>
    <property type="match status" value="1"/>
</dbReference>
<dbReference type="InterPro" id="IPR011712">
    <property type="entry name" value="Sig_transdc_His_kin_sub3_dim/P"/>
</dbReference>
<evidence type="ECO:0000256" key="7">
    <source>
        <dbReference type="ARBA" id="ARBA00022777"/>
    </source>
</evidence>
<keyword evidence="7 14" id="KW-0418">Kinase</keyword>
<keyword evidence="10 11" id="KW-0472">Membrane</keyword>
<evidence type="ECO:0000313" key="14">
    <source>
        <dbReference type="EMBL" id="CEA04693.1"/>
    </source>
</evidence>
<dbReference type="PATRIC" id="fig|1461583.4.peg.2012"/>
<evidence type="ECO:0000256" key="11">
    <source>
        <dbReference type="SAM" id="Phobius"/>
    </source>
</evidence>
<feature type="transmembrane region" description="Helical" evidence="11">
    <location>
        <begin position="48"/>
        <end position="73"/>
    </location>
</feature>
<evidence type="ECO:0000259" key="13">
    <source>
        <dbReference type="Pfam" id="PF07730"/>
    </source>
</evidence>
<evidence type="ECO:0000256" key="5">
    <source>
        <dbReference type="ARBA" id="ARBA00022679"/>
    </source>
</evidence>
<dbReference type="GO" id="GO:0005886">
    <property type="term" value="C:plasma membrane"/>
    <property type="evidence" value="ECO:0007669"/>
    <property type="project" value="UniProtKB-SubCell"/>
</dbReference>
<accession>A0A078MBE5</accession>
<keyword evidence="6 11" id="KW-0812">Transmembrane</keyword>
<evidence type="ECO:0000256" key="10">
    <source>
        <dbReference type="ARBA" id="ARBA00023136"/>
    </source>
</evidence>
<reference evidence="14" key="1">
    <citation type="submission" date="2014-07" db="EMBL/GenBank/DDBJ databases">
        <authorList>
            <person name="Urmite Genomes Urmite Genomes"/>
        </authorList>
    </citation>
    <scope>NUCLEOTIDE SEQUENCE</scope>
    <source>
        <strain evidence="14">13S34_air</strain>
    </source>
</reference>
<keyword evidence="8 11" id="KW-1133">Transmembrane helix</keyword>
<evidence type="ECO:0000256" key="2">
    <source>
        <dbReference type="ARBA" id="ARBA00004651"/>
    </source>
</evidence>
<proteinExistence type="predicted"/>
<evidence type="ECO:0000256" key="9">
    <source>
        <dbReference type="ARBA" id="ARBA00023012"/>
    </source>
</evidence>
<dbReference type="CDD" id="cd16917">
    <property type="entry name" value="HATPase_UhpB-NarQ-NarX-like"/>
    <property type="match status" value="1"/>
</dbReference>
<dbReference type="GO" id="GO:0046983">
    <property type="term" value="F:protein dimerization activity"/>
    <property type="evidence" value="ECO:0007669"/>
    <property type="project" value="InterPro"/>
</dbReference>
<protein>
    <recommendedName>
        <fullName evidence="3">histidine kinase</fullName>
        <ecNumber evidence="3">2.7.13.3</ecNumber>
    </recommendedName>
</protein>
<dbReference type="InterPro" id="IPR050482">
    <property type="entry name" value="Sensor_HK_TwoCompSys"/>
</dbReference>
<dbReference type="HOGENOM" id="CLU_000445_20_12_9"/>
<dbReference type="Gene3D" id="3.30.565.10">
    <property type="entry name" value="Histidine kinase-like ATPase, C-terminal domain"/>
    <property type="match status" value="1"/>
</dbReference>
<keyword evidence="4" id="KW-1003">Cell membrane</keyword>
<keyword evidence="5" id="KW-0808">Transferase</keyword>
<evidence type="ECO:0000256" key="6">
    <source>
        <dbReference type="ARBA" id="ARBA00022692"/>
    </source>
</evidence>
<name>A0A078MBE5_9BACL</name>
<evidence type="ECO:0000256" key="1">
    <source>
        <dbReference type="ARBA" id="ARBA00000085"/>
    </source>
</evidence>